<dbReference type="GeneID" id="22831167"/>
<dbReference type="EMBL" id="KE651168">
    <property type="protein sequence ID" value="EQC52969.1"/>
    <property type="molecule type" value="Genomic_DNA"/>
</dbReference>
<dbReference type="Proteomes" id="UP000001744">
    <property type="component" value="Unassembled WGS sequence"/>
</dbReference>
<protein>
    <submittedName>
        <fullName evidence="1">Uncharacterized protein</fullName>
    </submittedName>
</protein>
<accession>T0T6D0</accession>
<dbReference type="VEuPathDB" id="FungiDB:SJAG_06618"/>
<organism evidence="1 2">
    <name type="scientific">Schizosaccharomyces japonicus (strain yFS275 / FY16936)</name>
    <name type="common">Fission yeast</name>
    <dbReference type="NCBI Taxonomy" id="402676"/>
    <lineage>
        <taxon>Eukaryota</taxon>
        <taxon>Fungi</taxon>
        <taxon>Dikarya</taxon>
        <taxon>Ascomycota</taxon>
        <taxon>Taphrinomycotina</taxon>
        <taxon>Schizosaccharomycetes</taxon>
        <taxon>Schizosaccharomycetales</taxon>
        <taxon>Schizosaccharomycetaceae</taxon>
        <taxon>Schizosaccharomyces</taxon>
    </lineage>
</organism>
<sequence length="105" mass="11779">GNTTPSQTGRDIVVVVIEAKKGSEIKWTEVLEVFCVSRLIEKPTETKLAIIIECSYRTNTRTMGGGTMLVVHLANDRSSTLYPYPYKPWHMSYTRELTLETLGGV</sequence>
<reference evidence="1 2" key="1">
    <citation type="journal article" date="2011" name="Science">
        <title>Comparative functional genomics of the fission yeasts.</title>
        <authorList>
            <person name="Rhind N."/>
            <person name="Chen Z."/>
            <person name="Yassour M."/>
            <person name="Thompson D.A."/>
            <person name="Haas B.J."/>
            <person name="Habib N."/>
            <person name="Wapinski I."/>
            <person name="Roy S."/>
            <person name="Lin M.F."/>
            <person name="Heiman D.I."/>
            <person name="Young S.K."/>
            <person name="Furuya K."/>
            <person name="Guo Y."/>
            <person name="Pidoux A."/>
            <person name="Chen H.M."/>
            <person name="Robbertse B."/>
            <person name="Goldberg J.M."/>
            <person name="Aoki K."/>
            <person name="Bayne E.H."/>
            <person name="Berlin A.M."/>
            <person name="Desjardins C.A."/>
            <person name="Dobbs E."/>
            <person name="Dukaj L."/>
            <person name="Fan L."/>
            <person name="FitzGerald M.G."/>
            <person name="French C."/>
            <person name="Gujja S."/>
            <person name="Hansen K."/>
            <person name="Keifenheim D."/>
            <person name="Levin J.Z."/>
            <person name="Mosher R.A."/>
            <person name="Mueller C.A."/>
            <person name="Pfiffner J."/>
            <person name="Priest M."/>
            <person name="Russ C."/>
            <person name="Smialowska A."/>
            <person name="Swoboda P."/>
            <person name="Sykes S.M."/>
            <person name="Vaughn M."/>
            <person name="Vengrova S."/>
            <person name="Yoder R."/>
            <person name="Zeng Q."/>
            <person name="Allshire R."/>
            <person name="Baulcombe D."/>
            <person name="Birren B.W."/>
            <person name="Brown W."/>
            <person name="Ekwall K."/>
            <person name="Kellis M."/>
            <person name="Leatherwood J."/>
            <person name="Levin H."/>
            <person name="Margalit H."/>
            <person name="Martienssen R."/>
            <person name="Nieduszynski C.A."/>
            <person name="Spatafora J.W."/>
            <person name="Friedman N."/>
            <person name="Dalgaard J.Z."/>
            <person name="Baumann P."/>
            <person name="Niki H."/>
            <person name="Regev A."/>
            <person name="Nusbaum C."/>
        </authorList>
    </citation>
    <scope>NUCLEOTIDE SEQUENCE [LARGE SCALE GENOMIC DNA]</scope>
    <source>
        <strain evidence="2">yFS275 / FY16936</strain>
    </source>
</reference>
<dbReference type="RefSeq" id="XP_011049068.1">
    <property type="nucleotide sequence ID" value="XM_011050766.1"/>
</dbReference>
<evidence type="ECO:0000313" key="2">
    <source>
        <dbReference type="Proteomes" id="UP000001744"/>
    </source>
</evidence>
<dbReference type="HOGENOM" id="CLU_2243062_0_0_1"/>
<gene>
    <name evidence="1" type="ORF">SJAG_06618</name>
</gene>
<dbReference type="AlphaFoldDB" id="T0T6D0"/>
<keyword evidence="2" id="KW-1185">Reference proteome</keyword>
<name>T0T6D0_SCHJY</name>
<proteinExistence type="predicted"/>
<evidence type="ECO:0000313" key="1">
    <source>
        <dbReference type="EMBL" id="EQC52969.1"/>
    </source>
</evidence>
<feature type="non-terminal residue" evidence="1">
    <location>
        <position position="1"/>
    </location>
</feature>